<dbReference type="PANTHER" id="PTHR43162:SF1">
    <property type="entry name" value="PRESTALK A DIFFERENTIATION PROTEIN A"/>
    <property type="match status" value="1"/>
</dbReference>
<dbReference type="AlphaFoldDB" id="A0A3E2VWW7"/>
<reference evidence="2 3" key="1">
    <citation type="submission" date="2018-08" db="EMBL/GenBank/DDBJ databases">
        <title>A genome reference for cultivated species of the human gut microbiota.</title>
        <authorList>
            <person name="Zou Y."/>
            <person name="Xue W."/>
            <person name="Luo G."/>
        </authorList>
    </citation>
    <scope>NUCLEOTIDE SEQUENCE [LARGE SCALE GENOMIC DNA]</scope>
    <source>
        <strain evidence="2 3">OF01-2LB</strain>
    </source>
</reference>
<dbReference type="Proteomes" id="UP000260025">
    <property type="component" value="Unassembled WGS sequence"/>
</dbReference>
<dbReference type="OrthoDB" id="339107at2"/>
<dbReference type="Gene3D" id="3.90.25.10">
    <property type="entry name" value="UDP-galactose 4-epimerase, domain 1"/>
    <property type="match status" value="1"/>
</dbReference>
<dbReference type="InterPro" id="IPR051604">
    <property type="entry name" value="Ergot_Alk_Oxidoreductase"/>
</dbReference>
<comment type="caution">
    <text evidence="2">The sequence shown here is derived from an EMBL/GenBank/DDBJ whole genome shotgun (WGS) entry which is preliminary data.</text>
</comment>
<sequence>MILVTSAGGNVGRHILPKLIEKGLSIRAMDINPQAENLKEIGVQEVFIGDASKQEDMEKAMLGCEQVLYIPPFFTYTETKMAKLCIDTAIRHHVRQFVMTSVTHPIMSTLLQHTQKRDAEEYLIYAGLQHQLNYTILQPMHYNHNFNVQAVAASNTYQSFYDIHTKLSYVDAEDVGEVCAKVLCEEGHANATYELCGPDFYSPSDLVAVYNEVTSGHAMASYIDVEELCDLMHLQDSYGRECFRCLAETYSIYGIAGNPNVLTWLLGRAPTTFREYVIKELKK</sequence>
<name>A0A3E2VWW7_CLOIN</name>
<evidence type="ECO:0000259" key="1">
    <source>
        <dbReference type="Pfam" id="PF05368"/>
    </source>
</evidence>
<dbReference type="PANTHER" id="PTHR43162">
    <property type="match status" value="1"/>
</dbReference>
<dbReference type="EMBL" id="QVEV01000011">
    <property type="protein sequence ID" value="RGC15859.1"/>
    <property type="molecule type" value="Genomic_DNA"/>
</dbReference>
<feature type="domain" description="NmrA-like" evidence="1">
    <location>
        <begin position="2"/>
        <end position="260"/>
    </location>
</feature>
<proteinExistence type="predicted"/>
<dbReference type="Pfam" id="PF05368">
    <property type="entry name" value="NmrA"/>
    <property type="match status" value="1"/>
</dbReference>
<gene>
    <name evidence="2" type="ORF">DXA38_09325</name>
</gene>
<dbReference type="SUPFAM" id="SSF51735">
    <property type="entry name" value="NAD(P)-binding Rossmann-fold domains"/>
    <property type="match status" value="1"/>
</dbReference>
<dbReference type="RefSeq" id="WP_117442955.1">
    <property type="nucleotide sequence ID" value="NZ_JAJFEN010000009.1"/>
</dbReference>
<accession>A0A3E2VWW7</accession>
<dbReference type="Gene3D" id="3.40.50.720">
    <property type="entry name" value="NAD(P)-binding Rossmann-like Domain"/>
    <property type="match status" value="1"/>
</dbReference>
<evidence type="ECO:0000313" key="3">
    <source>
        <dbReference type="Proteomes" id="UP000260025"/>
    </source>
</evidence>
<protein>
    <submittedName>
        <fullName evidence="2">NmrA family protein</fullName>
    </submittedName>
</protein>
<evidence type="ECO:0000313" key="2">
    <source>
        <dbReference type="EMBL" id="RGC15859.1"/>
    </source>
</evidence>
<dbReference type="InterPro" id="IPR008030">
    <property type="entry name" value="NmrA-like"/>
</dbReference>
<dbReference type="InterPro" id="IPR036291">
    <property type="entry name" value="NAD(P)-bd_dom_sf"/>
</dbReference>
<organism evidence="2 3">
    <name type="scientific">Clostridium innocuum</name>
    <dbReference type="NCBI Taxonomy" id="1522"/>
    <lineage>
        <taxon>Bacteria</taxon>
        <taxon>Bacillati</taxon>
        <taxon>Bacillota</taxon>
        <taxon>Clostridia</taxon>
        <taxon>Eubacteriales</taxon>
        <taxon>Clostridiaceae</taxon>
        <taxon>Clostridium</taxon>
    </lineage>
</organism>